<evidence type="ECO:0000313" key="4">
    <source>
        <dbReference type="Proteomes" id="UP001219525"/>
    </source>
</evidence>
<accession>A0AAD6VR65</accession>
<feature type="region of interest" description="Disordered" evidence="2">
    <location>
        <begin position="100"/>
        <end position="124"/>
    </location>
</feature>
<feature type="coiled-coil region" evidence="1">
    <location>
        <begin position="386"/>
        <end position="420"/>
    </location>
</feature>
<feature type="compositionally biased region" description="Polar residues" evidence="2">
    <location>
        <begin position="100"/>
        <end position="110"/>
    </location>
</feature>
<comment type="caution">
    <text evidence="3">The sequence shown here is derived from an EMBL/GenBank/DDBJ whole genome shotgun (WGS) entry which is preliminary data.</text>
</comment>
<organism evidence="3 4">
    <name type="scientific">Mycena pura</name>
    <dbReference type="NCBI Taxonomy" id="153505"/>
    <lineage>
        <taxon>Eukaryota</taxon>
        <taxon>Fungi</taxon>
        <taxon>Dikarya</taxon>
        <taxon>Basidiomycota</taxon>
        <taxon>Agaricomycotina</taxon>
        <taxon>Agaricomycetes</taxon>
        <taxon>Agaricomycetidae</taxon>
        <taxon>Agaricales</taxon>
        <taxon>Marasmiineae</taxon>
        <taxon>Mycenaceae</taxon>
        <taxon>Mycena</taxon>
    </lineage>
</organism>
<dbReference type="AlphaFoldDB" id="A0AAD6VR65"/>
<gene>
    <name evidence="3" type="ORF">GGX14DRAFT_438920</name>
</gene>
<proteinExistence type="predicted"/>
<feature type="compositionally biased region" description="Low complexity" evidence="2">
    <location>
        <begin position="333"/>
        <end position="344"/>
    </location>
</feature>
<evidence type="ECO:0000256" key="1">
    <source>
        <dbReference type="SAM" id="Coils"/>
    </source>
</evidence>
<evidence type="ECO:0000313" key="3">
    <source>
        <dbReference type="EMBL" id="KAJ7217926.1"/>
    </source>
</evidence>
<feature type="compositionally biased region" description="Low complexity" evidence="2">
    <location>
        <begin position="160"/>
        <end position="175"/>
    </location>
</feature>
<protein>
    <submittedName>
        <fullName evidence="3">Uncharacterized protein</fullName>
    </submittedName>
</protein>
<dbReference type="Proteomes" id="UP001219525">
    <property type="component" value="Unassembled WGS sequence"/>
</dbReference>
<sequence length="491" mass="54049">MDSLKRVVKVEKTTSSESLNLRRIFGPGSCGEMQVQPSRAIHASGFIEFTDAASAERAVALKLDMPGVRVFNVASQPRLVEQYRVVNPFAFAAAGEDLQSNAAGGQSSGMSRPELVRPPPRPASVSETGLLLQALKSSDDPVSHSSRLAESTVGGETRQPTLSLPSSHTLSASPPSVPLSASSAINPFPCIENHILMRLCGENITLDLRSLAGDPATVIQLLKLTSSERGNWLIVAAHFRRTGNAQGAKDVVNAMLEALKQFNIPQSDLKPAFLLLSGCETDLGKIAKSKGDSVKASEHYSNAQKWLHKVYGTSLPPDASESLTAGDPKRTRAATPPRAPASTRSRIDNRARPPSPDYRILEREIQSLRDRHMHDTNIISEMRSSKRKLQDIIEIERDVRRRLQREFNDVVKERNDARRTEALALEKVTREVDWRRKAERAKEERGLQKHAESGAAECAVLQRSGYMDFPRITPMAPSAESFAVHHHRISF</sequence>
<dbReference type="EMBL" id="JARJCW010000013">
    <property type="protein sequence ID" value="KAJ7217926.1"/>
    <property type="molecule type" value="Genomic_DNA"/>
</dbReference>
<feature type="region of interest" description="Disordered" evidence="2">
    <location>
        <begin position="317"/>
        <end position="356"/>
    </location>
</feature>
<keyword evidence="1" id="KW-0175">Coiled coil</keyword>
<reference evidence="3" key="1">
    <citation type="submission" date="2023-03" db="EMBL/GenBank/DDBJ databases">
        <title>Massive genome expansion in bonnet fungi (Mycena s.s.) driven by repeated elements and novel gene families across ecological guilds.</title>
        <authorList>
            <consortium name="Lawrence Berkeley National Laboratory"/>
            <person name="Harder C.B."/>
            <person name="Miyauchi S."/>
            <person name="Viragh M."/>
            <person name="Kuo A."/>
            <person name="Thoen E."/>
            <person name="Andreopoulos B."/>
            <person name="Lu D."/>
            <person name="Skrede I."/>
            <person name="Drula E."/>
            <person name="Henrissat B."/>
            <person name="Morin E."/>
            <person name="Kohler A."/>
            <person name="Barry K."/>
            <person name="LaButti K."/>
            <person name="Morin E."/>
            <person name="Salamov A."/>
            <person name="Lipzen A."/>
            <person name="Mereny Z."/>
            <person name="Hegedus B."/>
            <person name="Baldrian P."/>
            <person name="Stursova M."/>
            <person name="Weitz H."/>
            <person name="Taylor A."/>
            <person name="Grigoriev I.V."/>
            <person name="Nagy L.G."/>
            <person name="Martin F."/>
            <person name="Kauserud H."/>
        </authorList>
    </citation>
    <scope>NUCLEOTIDE SEQUENCE</scope>
    <source>
        <strain evidence="3">9144</strain>
    </source>
</reference>
<evidence type="ECO:0000256" key="2">
    <source>
        <dbReference type="SAM" id="MobiDB-lite"/>
    </source>
</evidence>
<name>A0AAD6VR65_9AGAR</name>
<keyword evidence="4" id="KW-1185">Reference proteome</keyword>
<feature type="region of interest" description="Disordered" evidence="2">
    <location>
        <begin position="136"/>
        <end position="175"/>
    </location>
</feature>